<organism evidence="3">
    <name type="scientific">Caenorhabditis brenneri</name>
    <name type="common">Nematode worm</name>
    <dbReference type="NCBI Taxonomy" id="135651"/>
    <lineage>
        <taxon>Eukaryota</taxon>
        <taxon>Metazoa</taxon>
        <taxon>Ecdysozoa</taxon>
        <taxon>Nematoda</taxon>
        <taxon>Chromadorea</taxon>
        <taxon>Rhabditida</taxon>
        <taxon>Rhabditina</taxon>
        <taxon>Rhabditomorpha</taxon>
        <taxon>Rhabditoidea</taxon>
        <taxon>Rhabditidae</taxon>
        <taxon>Peloderinae</taxon>
        <taxon>Caenorhabditis</taxon>
    </lineage>
</organism>
<feature type="region of interest" description="Disordered" evidence="1">
    <location>
        <begin position="127"/>
        <end position="149"/>
    </location>
</feature>
<keyword evidence="3" id="KW-1185">Reference proteome</keyword>
<accession>G0NJV2</accession>
<dbReference type="EMBL" id="GL379897">
    <property type="protein sequence ID" value="EGT32727.1"/>
    <property type="molecule type" value="Genomic_DNA"/>
</dbReference>
<dbReference type="Proteomes" id="UP000008068">
    <property type="component" value="Unassembled WGS sequence"/>
</dbReference>
<proteinExistence type="predicted"/>
<sequence>MFSFSKISADSGILYFKSGYKPIGVNSEKYHLKSILGLPQRWFYRTNTMLLPYIVSPVSAVYSCLIGTPSLTLRKPVKAPMLAPSTSLAPRSNENTSIEDSERQDYPICIKKILAVRSRSRFPPEIVRSMTSRSPNSDGQKQSEGTVGASNATFQMRIFQLKTLQQHSNRTVTTECSSSNSHISFRFPPKLNRNKSSFENIPICCQTTFQPGNFTIRRREKSSPSGPTAAPCPQFSPDLTCPNFPRPQLPHLSPARIFPRLPHRRLVLGKLHLSFMEFAQS</sequence>
<dbReference type="AlphaFoldDB" id="G0NJV2"/>
<feature type="compositionally biased region" description="Polar residues" evidence="1">
    <location>
        <begin position="129"/>
        <end position="149"/>
    </location>
</feature>
<gene>
    <name evidence="2" type="ORF">CAEBREN_06326</name>
</gene>
<protein>
    <submittedName>
        <fullName evidence="2">Uncharacterized protein</fullName>
    </submittedName>
</protein>
<dbReference type="InParanoid" id="G0NJV2"/>
<name>G0NJV2_CAEBE</name>
<reference evidence="3" key="1">
    <citation type="submission" date="2011-07" db="EMBL/GenBank/DDBJ databases">
        <authorList>
            <consortium name="Caenorhabditis brenneri Sequencing and Analysis Consortium"/>
            <person name="Wilson R.K."/>
        </authorList>
    </citation>
    <scope>NUCLEOTIDE SEQUENCE [LARGE SCALE GENOMIC DNA]</scope>
    <source>
        <strain evidence="3">PB2801</strain>
    </source>
</reference>
<evidence type="ECO:0000313" key="2">
    <source>
        <dbReference type="EMBL" id="EGT32727.1"/>
    </source>
</evidence>
<evidence type="ECO:0000313" key="3">
    <source>
        <dbReference type="Proteomes" id="UP000008068"/>
    </source>
</evidence>
<dbReference type="HOGENOM" id="CLU_991189_0_0_1"/>
<evidence type="ECO:0000256" key="1">
    <source>
        <dbReference type="SAM" id="MobiDB-lite"/>
    </source>
</evidence>